<evidence type="ECO:0000313" key="3">
    <source>
        <dbReference type="Proteomes" id="UP001201812"/>
    </source>
</evidence>
<dbReference type="SUPFAM" id="SSF52540">
    <property type="entry name" value="P-loop containing nucleoside triphosphate hydrolases"/>
    <property type="match status" value="1"/>
</dbReference>
<dbReference type="AlphaFoldDB" id="A0AAD4QWB4"/>
<dbReference type="Gene3D" id="3.40.50.300">
    <property type="entry name" value="P-loop containing nucleotide triphosphate hydrolases"/>
    <property type="match status" value="1"/>
</dbReference>
<dbReference type="Pfam" id="PF00005">
    <property type="entry name" value="ABC_tran"/>
    <property type="match status" value="1"/>
</dbReference>
<feature type="domain" description="ABC transporter" evidence="1">
    <location>
        <begin position="6"/>
        <end position="37"/>
    </location>
</feature>
<dbReference type="Proteomes" id="UP001201812">
    <property type="component" value="Unassembled WGS sequence"/>
</dbReference>
<dbReference type="GO" id="GO:0005524">
    <property type="term" value="F:ATP binding"/>
    <property type="evidence" value="ECO:0007669"/>
    <property type="project" value="InterPro"/>
</dbReference>
<evidence type="ECO:0000313" key="2">
    <source>
        <dbReference type="EMBL" id="KAI1693396.1"/>
    </source>
</evidence>
<organism evidence="2 3">
    <name type="scientific">Ditylenchus destructor</name>
    <dbReference type="NCBI Taxonomy" id="166010"/>
    <lineage>
        <taxon>Eukaryota</taxon>
        <taxon>Metazoa</taxon>
        <taxon>Ecdysozoa</taxon>
        <taxon>Nematoda</taxon>
        <taxon>Chromadorea</taxon>
        <taxon>Rhabditida</taxon>
        <taxon>Tylenchina</taxon>
        <taxon>Tylenchomorpha</taxon>
        <taxon>Sphaerularioidea</taxon>
        <taxon>Anguinidae</taxon>
        <taxon>Anguininae</taxon>
        <taxon>Ditylenchus</taxon>
    </lineage>
</organism>
<dbReference type="GO" id="GO:0016887">
    <property type="term" value="F:ATP hydrolysis activity"/>
    <property type="evidence" value="ECO:0007669"/>
    <property type="project" value="InterPro"/>
</dbReference>
<proteinExistence type="predicted"/>
<keyword evidence="3" id="KW-1185">Reference proteome</keyword>
<protein>
    <submittedName>
        <fullName evidence="2">ABC transporter domain-containing protein</fullName>
    </submittedName>
</protein>
<comment type="caution">
    <text evidence="2">The sequence shown here is derived from an EMBL/GenBank/DDBJ whole genome shotgun (WGS) entry which is preliminary data.</text>
</comment>
<dbReference type="InterPro" id="IPR027417">
    <property type="entry name" value="P-loop_NTPase"/>
</dbReference>
<gene>
    <name evidence="2" type="ORF">DdX_20673</name>
</gene>
<reference evidence="2" key="1">
    <citation type="submission" date="2022-01" db="EMBL/GenBank/DDBJ databases">
        <title>Genome Sequence Resource for Two Populations of Ditylenchus destructor, the Migratory Endoparasitic Phytonematode.</title>
        <authorList>
            <person name="Zhang H."/>
            <person name="Lin R."/>
            <person name="Xie B."/>
        </authorList>
    </citation>
    <scope>NUCLEOTIDE SEQUENCE</scope>
    <source>
        <strain evidence="2">BazhouSP</strain>
    </source>
</reference>
<name>A0AAD4QWB4_9BILA</name>
<sequence length="77" mass="7997">MVIIPKLSLCVEEGDFIGVIGPNGAGKSTMFGLISAARAVTAAASCSTAWTSPRWMRRSVAAPASGAPSRFRSRSRA</sequence>
<dbReference type="EMBL" id="JAKKPZ010000634">
    <property type="protein sequence ID" value="KAI1693396.1"/>
    <property type="molecule type" value="Genomic_DNA"/>
</dbReference>
<accession>A0AAD4QWB4</accession>
<evidence type="ECO:0000259" key="1">
    <source>
        <dbReference type="Pfam" id="PF00005"/>
    </source>
</evidence>
<dbReference type="InterPro" id="IPR003439">
    <property type="entry name" value="ABC_transporter-like_ATP-bd"/>
</dbReference>